<feature type="region of interest" description="Disordered" evidence="1">
    <location>
        <begin position="43"/>
        <end position="68"/>
    </location>
</feature>
<gene>
    <name evidence="2" type="ORF">BKE38_18980</name>
</gene>
<evidence type="ECO:0000313" key="3">
    <source>
        <dbReference type="Proteomes" id="UP000188879"/>
    </source>
</evidence>
<proteinExistence type="predicted"/>
<dbReference type="AlphaFoldDB" id="A0A1V2GZ32"/>
<reference evidence="2 3" key="1">
    <citation type="submission" date="2016-10" db="EMBL/GenBank/DDBJ databases">
        <title>Draft Genome sequence of Roseomonas sp. strain M3.</title>
        <authorList>
            <person name="Subhash Y."/>
            <person name="Lee S."/>
        </authorList>
    </citation>
    <scope>NUCLEOTIDE SEQUENCE [LARGE SCALE GENOMIC DNA]</scope>
    <source>
        <strain evidence="2 3">M3</strain>
    </source>
</reference>
<evidence type="ECO:0000313" key="2">
    <source>
        <dbReference type="EMBL" id="ONG50168.1"/>
    </source>
</evidence>
<sequence length="68" mass="6962">MPAIAAVMLGRVAIEILGPPVMPGLVQLVAPAQVSLSTRLGTRAVTDVSSSEGSKPIGLRVSPRKNLS</sequence>
<name>A0A1V2GZ32_9PROT</name>
<organism evidence="2 3">
    <name type="scientific">Teichococcus deserti</name>
    <dbReference type="NCBI Taxonomy" id="1817963"/>
    <lineage>
        <taxon>Bacteria</taxon>
        <taxon>Pseudomonadati</taxon>
        <taxon>Pseudomonadota</taxon>
        <taxon>Alphaproteobacteria</taxon>
        <taxon>Acetobacterales</taxon>
        <taxon>Roseomonadaceae</taxon>
        <taxon>Roseomonas</taxon>
    </lineage>
</organism>
<protein>
    <submittedName>
        <fullName evidence="2">Uncharacterized protein</fullName>
    </submittedName>
</protein>
<comment type="caution">
    <text evidence="2">The sequence shown here is derived from an EMBL/GenBank/DDBJ whole genome shotgun (WGS) entry which is preliminary data.</text>
</comment>
<keyword evidence="3" id="KW-1185">Reference proteome</keyword>
<evidence type="ECO:0000256" key="1">
    <source>
        <dbReference type="SAM" id="MobiDB-lite"/>
    </source>
</evidence>
<dbReference type="Proteomes" id="UP000188879">
    <property type="component" value="Unassembled WGS sequence"/>
</dbReference>
<accession>A0A1V2GZ32</accession>
<dbReference type="EMBL" id="MLCO01000200">
    <property type="protein sequence ID" value="ONG50168.1"/>
    <property type="molecule type" value="Genomic_DNA"/>
</dbReference>